<reference evidence="2" key="1">
    <citation type="journal article" date="2015" name="Nature">
        <title>Complex archaea that bridge the gap between prokaryotes and eukaryotes.</title>
        <authorList>
            <person name="Spang A."/>
            <person name="Saw J.H."/>
            <person name="Jorgensen S.L."/>
            <person name="Zaremba-Niedzwiedzka K."/>
            <person name="Martijn J."/>
            <person name="Lind A.E."/>
            <person name="van Eijk R."/>
            <person name="Schleper C."/>
            <person name="Guy L."/>
            <person name="Ettema T.J."/>
        </authorList>
    </citation>
    <scope>NUCLEOTIDE SEQUENCE</scope>
</reference>
<dbReference type="EMBL" id="LAZR01017849">
    <property type="protein sequence ID" value="KKL98704.1"/>
    <property type="molecule type" value="Genomic_DNA"/>
</dbReference>
<name>A0A0F9GIP6_9ZZZZ</name>
<evidence type="ECO:0000313" key="2">
    <source>
        <dbReference type="EMBL" id="KKL98704.1"/>
    </source>
</evidence>
<comment type="caution">
    <text evidence="2">The sequence shown here is derived from an EMBL/GenBank/DDBJ whole genome shotgun (WGS) entry which is preliminary data.</text>
</comment>
<protein>
    <submittedName>
        <fullName evidence="2">Uncharacterized protein</fullName>
    </submittedName>
</protein>
<organism evidence="2">
    <name type="scientific">marine sediment metagenome</name>
    <dbReference type="NCBI Taxonomy" id="412755"/>
    <lineage>
        <taxon>unclassified sequences</taxon>
        <taxon>metagenomes</taxon>
        <taxon>ecological metagenomes</taxon>
    </lineage>
</organism>
<accession>A0A0F9GIP6</accession>
<dbReference type="AlphaFoldDB" id="A0A0F9GIP6"/>
<gene>
    <name evidence="2" type="ORF">LCGC14_1821690</name>
</gene>
<evidence type="ECO:0000256" key="1">
    <source>
        <dbReference type="SAM" id="MobiDB-lite"/>
    </source>
</evidence>
<feature type="region of interest" description="Disordered" evidence="1">
    <location>
        <begin position="41"/>
        <end position="70"/>
    </location>
</feature>
<sequence>MNILTKEEIIEWVKANALYINPKNKMWQAKLKEWEAQLAKAHRPESRSVQKRIAAQKGEQAPDFSRPDRGTEDKELFSVIYMTLAKYAHALLDDKVSNELVEKEIRSSGKEQELIAQELYNDVIALFGKRGASITSPEVKEEKE</sequence>
<proteinExistence type="predicted"/>